<feature type="domain" description="Cell morphogenesis central region" evidence="4">
    <location>
        <begin position="1751"/>
        <end position="1928"/>
    </location>
</feature>
<dbReference type="STRING" id="686832.A0A0C3C069"/>
<feature type="compositionally biased region" description="Polar residues" evidence="1">
    <location>
        <begin position="192"/>
        <end position="208"/>
    </location>
</feature>
<dbReference type="OrthoDB" id="6287725at2759"/>
<dbReference type="GO" id="GO:0030427">
    <property type="term" value="C:site of polarized growth"/>
    <property type="evidence" value="ECO:0007669"/>
    <property type="project" value="TreeGrafter"/>
</dbReference>
<dbReference type="InterPro" id="IPR039867">
    <property type="entry name" value="Furry/Tao3/Mor2"/>
</dbReference>
<protein>
    <recommendedName>
        <fullName evidence="7">Cell morphogenesis protein N-terminal domain-containing protein</fullName>
    </recommendedName>
</protein>
<dbReference type="Pfam" id="PF14228">
    <property type="entry name" value="MOR2-PAG1_mid"/>
    <property type="match status" value="2"/>
</dbReference>
<organism evidence="5 6">
    <name type="scientific">Hebeloma cylindrosporum</name>
    <dbReference type="NCBI Taxonomy" id="76867"/>
    <lineage>
        <taxon>Eukaryota</taxon>
        <taxon>Fungi</taxon>
        <taxon>Dikarya</taxon>
        <taxon>Basidiomycota</taxon>
        <taxon>Agaricomycotina</taxon>
        <taxon>Agaricomycetes</taxon>
        <taxon>Agaricomycetidae</taxon>
        <taxon>Agaricales</taxon>
        <taxon>Agaricineae</taxon>
        <taxon>Hymenogastraceae</taxon>
        <taxon>Hebeloma</taxon>
    </lineage>
</organism>
<feature type="compositionally biased region" description="Low complexity" evidence="1">
    <location>
        <begin position="160"/>
        <end position="176"/>
    </location>
</feature>
<dbReference type="InterPro" id="IPR025481">
    <property type="entry name" value="Cell_Morphogen_C"/>
</dbReference>
<dbReference type="SUPFAM" id="SSF48371">
    <property type="entry name" value="ARM repeat"/>
    <property type="match status" value="1"/>
</dbReference>
<evidence type="ECO:0000259" key="2">
    <source>
        <dbReference type="Pfam" id="PF14222"/>
    </source>
</evidence>
<dbReference type="GO" id="GO:0000902">
    <property type="term" value="P:cell morphogenesis"/>
    <property type="evidence" value="ECO:0007669"/>
    <property type="project" value="InterPro"/>
</dbReference>
<sequence length="2416" mass="269264">MSQGIQITIPDFDDHDVRSAPTPFGRSAFGFGGSTPGLDSPSGTTTPNSGFPERSYFSHARGDSSASIDSTGSATTRYTSKTSTPFSHSSQPSFATTGTSFSKKPSFASIRNAFKSGKNNDAPPMPSLEHSPYPVLKNPFNRSTSSLTHIAPNSARGLATTPTSSSSIRPSTPGSTDIKFGRSIKAKGHGYSKSQHSHTGSIFHTSDPGSDYGNPYLPPPVPRVPSAYGNLYRDDTEDDKVVMDPKTPSDFALHAVFMRFATSAEEKIDAFLRQPFDQEPLLNKHIGPQIDAKFDETLNSLGIIAQKHAKKVIDSIMRWRRSQHEQHIAPDIIDRHMQQHAAPNRIPRPQEIPGLLNERKSLAAIYIMCRALIAVLQLLSRDALGDALGYSLEETTFEQFRKPDRKSHTLSVNHRINSELYATLLGHLANVRFISVTDRFLAELGPVAMGQVSKDQGAKYENLVKGLTHIKIKVWPPEAFEEGAEFIESLSKSYANAHGHLKIAFAETLIMILHPIGKTAQAETNNPQWGKAIEIIYPKAKDMMNKKARNWQVAFPLAITSLCVAPQSYFLKHWHSFFEASVSKLKERSNRVTILNGLLRLVWTYLYRCQESASTTMGKLETLLKNFFPSNRSTVFPSDDHPELLIYMMHFILSRHPDYGRELCLELIQEPSITSLQQKSGSIGNVLAPERTAIVINAVLLSLHGTEREVLTPSWPSGSDFSVVPAKEDYPSSSGYIPPNILKPGMQEFLNRCAGALAAIAIHAGKSVGHMSVFDDQWSAARLNPAYEESNNYILRRHADGIAVAYPAQSQSHIQLLHTSFQAWPRLLHPSMPLADSIDLLLHGVVHVEPSVADAASSALKRFMEDDTNAIQVISQLNHFLFSPSRICYESTAKLLVEYSPLLSLWIDIVEEWIKTIIRRGIDAFPQVEEINAKCTEVEAAALFLLAHESTTFHSAGVKIIRLLGQLSSLLPSSSSNLLYIVERLQGKRPGLSYLDGYDELLDKSEQSRLDQWRKFKGDEVALRIVDSASEKDRKLWRYVFPAFLQDCVKHSPSVVCLLREGIVASVSRYHPSISYLAGLSSRMPPGLSARNALERDGFKLVLDNKAIIDQWHIWVKILCSTAMPPDLSRPALTKLGRDHTRAPSDVSFERERYLTTRGLFRHLTPFLDSEYTLFRDAAVLCISSFPANAYPQLLEDLSLLAGRQPYDDPRSKIVATPSMDQSFRILSSRQMFEENRSRSGSSAILTDRSRRQERLHSAVARIYYITVHLLQQQRSSARQAALSNILKFVRNTQGFLSAPELRDNPSLQRLRRYFCGIVEHLFNELASLKDSDRFIPSSMHLTLYRLCEEWCHVGPQSESSKKRLDAMQKAVESGDASSSRENLQRFRYETSMLSHASVGALTALCQKAFFPPDQAAPSPTERFATEFMRPLAVASVLDRLSAIMTSSHSPNQVKAKATLRALATCSENNHELQLEMLRRSIVVTDNTSSSSHAFFEVLCDIVLHDRHSFTFAQIVCLGLTNLRHSSAKVRSHAFDMLEAIHQQHSGLLAMSTFEASVASLSSATYIHAHRLISDFLAGEHPQQAISMLAQLGNWLPQLPGESYDTNTILLLLQSLELWIPNINLMTDDKSVASREGLSCIYHLVSLTLRHGQSHAEQILVLWTKLVDSPQQSNGHATIRFLLEQAHKVGNVSFITCSSNIIASLCQTHIGRQIFDDLCSVIEPVHMLPTIDHKLSFPEAQDMRLWEDLDALFGEQPRLSLGSAQFAWLFLSDVALQRYWEMNQQLPILLHAVFTHIDHRIPFVRQRAHALLFQLLRSWTSGYDELPDRSASRARSNVKDAIVALEKEAQSLYWEEEDSSEEAVPKMKVLCCRVIAFLEPLAPHLVSQWGSLALSWGTACSIRATAFRSLQIFRALMPRVKKADFALLLGRLSNTVAASEENIQSFTSEIFLTINAVASSTDLDKSLFPQVFWCACACLSTTVEQEFGQTVVLLDTLLARIDLDDPATIDNLLSHRPTDWKDSPFLQPALLRGLRSSLVSKSTMNLLQPLAKVQDGRLIDASEGRLRDLYTVSLPWCLHAMDQPENALKTFAEDIGALAIQEKRHSIHKIMTSFAKGHFRTRDDFLRQSVASLREHYGAQHWTEVVTHLLGLVLNQERWLRIHAMQVLKVLFQHRETRNPVELLGSELLMPLLRLLETDLAPQALDVLEEPMAMSGGGPTAKHVLRMSMHFGTMPVASDPDPESIPTVFGVPEDSGWCIARADVIRATCQANVMAVFDTCSVPTRPSRIEFEPEVEALASIKTPLADDLGGIVQNLHELTNFFTGTSSNASTSKPNGSSVPTLRLEARVAAILAKSIAPDSITNTPQTPFLDVFNVGGIDRTADDSDEYSDSDSDTDAFVFDSLLARKPPNGLRYN</sequence>
<evidence type="ECO:0000259" key="3">
    <source>
        <dbReference type="Pfam" id="PF14225"/>
    </source>
</evidence>
<evidence type="ECO:0000259" key="4">
    <source>
        <dbReference type="Pfam" id="PF14228"/>
    </source>
</evidence>
<dbReference type="Pfam" id="PF14222">
    <property type="entry name" value="MOR2-PAG1_N"/>
    <property type="match status" value="1"/>
</dbReference>
<dbReference type="InterPro" id="IPR025614">
    <property type="entry name" value="Cell_morpho_N"/>
</dbReference>
<feature type="domain" description="Cell morphogenesis protein N-terminal" evidence="2">
    <location>
        <begin position="358"/>
        <end position="914"/>
    </location>
</feature>
<dbReference type="PANTHER" id="PTHR12295:SF30">
    <property type="entry name" value="PROTEIN FURRY"/>
    <property type="match status" value="1"/>
</dbReference>
<dbReference type="HOGENOM" id="CLU_000325_1_1_1"/>
<feature type="region of interest" description="Disordered" evidence="1">
    <location>
        <begin position="155"/>
        <end position="208"/>
    </location>
</feature>
<dbReference type="GO" id="GO:0005938">
    <property type="term" value="C:cell cortex"/>
    <property type="evidence" value="ECO:0007669"/>
    <property type="project" value="TreeGrafter"/>
</dbReference>
<proteinExistence type="predicted"/>
<dbReference type="EMBL" id="KN831778">
    <property type="protein sequence ID" value="KIM42265.1"/>
    <property type="molecule type" value="Genomic_DNA"/>
</dbReference>
<evidence type="ECO:0000313" key="6">
    <source>
        <dbReference type="Proteomes" id="UP000053424"/>
    </source>
</evidence>
<reference evidence="6" key="2">
    <citation type="submission" date="2015-01" db="EMBL/GenBank/DDBJ databases">
        <title>Evolutionary Origins and Diversification of the Mycorrhizal Mutualists.</title>
        <authorList>
            <consortium name="DOE Joint Genome Institute"/>
            <consortium name="Mycorrhizal Genomics Consortium"/>
            <person name="Kohler A."/>
            <person name="Kuo A."/>
            <person name="Nagy L.G."/>
            <person name="Floudas D."/>
            <person name="Copeland A."/>
            <person name="Barry K.W."/>
            <person name="Cichocki N."/>
            <person name="Veneault-Fourrey C."/>
            <person name="LaButti K."/>
            <person name="Lindquist E.A."/>
            <person name="Lipzen A."/>
            <person name="Lundell T."/>
            <person name="Morin E."/>
            <person name="Murat C."/>
            <person name="Riley R."/>
            <person name="Ohm R."/>
            <person name="Sun H."/>
            <person name="Tunlid A."/>
            <person name="Henrissat B."/>
            <person name="Grigoriev I.V."/>
            <person name="Hibbett D.S."/>
            <person name="Martin F."/>
        </authorList>
    </citation>
    <scope>NUCLEOTIDE SEQUENCE [LARGE SCALE GENOMIC DNA]</scope>
    <source>
        <strain evidence="6">h7</strain>
    </source>
</reference>
<evidence type="ECO:0000313" key="5">
    <source>
        <dbReference type="EMBL" id="KIM42265.1"/>
    </source>
</evidence>
<feature type="domain" description="Cell morphogenesis central region" evidence="4">
    <location>
        <begin position="1489"/>
        <end position="1683"/>
    </location>
</feature>
<evidence type="ECO:0008006" key="7">
    <source>
        <dbReference type="Google" id="ProtNLM"/>
    </source>
</evidence>
<feature type="compositionally biased region" description="Polar residues" evidence="1">
    <location>
        <begin position="64"/>
        <end position="102"/>
    </location>
</feature>
<dbReference type="PANTHER" id="PTHR12295">
    <property type="entry name" value="FURRY-RELATED"/>
    <property type="match status" value="1"/>
</dbReference>
<feature type="region of interest" description="Disordered" evidence="1">
    <location>
        <begin position="1"/>
        <end position="102"/>
    </location>
</feature>
<feature type="domain" description="Cell morphogenesis protein C-terminal" evidence="3">
    <location>
        <begin position="1969"/>
        <end position="2216"/>
    </location>
</feature>
<accession>A0A0C3C069</accession>
<name>A0A0C3C069_HEBCY</name>
<keyword evidence="6" id="KW-1185">Reference proteome</keyword>
<dbReference type="InterPro" id="IPR029473">
    <property type="entry name" value="MOR2-PAG1_mid"/>
</dbReference>
<evidence type="ECO:0000256" key="1">
    <source>
        <dbReference type="SAM" id="MobiDB-lite"/>
    </source>
</evidence>
<dbReference type="InterPro" id="IPR016024">
    <property type="entry name" value="ARM-type_fold"/>
</dbReference>
<dbReference type="Pfam" id="PF14225">
    <property type="entry name" value="MOR2-PAG1_C"/>
    <property type="match status" value="1"/>
</dbReference>
<gene>
    <name evidence="5" type="ORF">M413DRAFT_444700</name>
</gene>
<dbReference type="Proteomes" id="UP000053424">
    <property type="component" value="Unassembled WGS sequence"/>
</dbReference>
<reference evidence="5 6" key="1">
    <citation type="submission" date="2014-04" db="EMBL/GenBank/DDBJ databases">
        <authorList>
            <consortium name="DOE Joint Genome Institute"/>
            <person name="Kuo A."/>
            <person name="Gay G."/>
            <person name="Dore J."/>
            <person name="Kohler A."/>
            <person name="Nagy L.G."/>
            <person name="Floudas D."/>
            <person name="Copeland A."/>
            <person name="Barry K.W."/>
            <person name="Cichocki N."/>
            <person name="Veneault-Fourrey C."/>
            <person name="LaButti K."/>
            <person name="Lindquist E.A."/>
            <person name="Lipzen A."/>
            <person name="Lundell T."/>
            <person name="Morin E."/>
            <person name="Murat C."/>
            <person name="Sun H."/>
            <person name="Tunlid A."/>
            <person name="Henrissat B."/>
            <person name="Grigoriev I.V."/>
            <person name="Hibbett D.S."/>
            <person name="Martin F."/>
            <person name="Nordberg H.P."/>
            <person name="Cantor M.N."/>
            <person name="Hua S.X."/>
        </authorList>
    </citation>
    <scope>NUCLEOTIDE SEQUENCE [LARGE SCALE GENOMIC DNA]</scope>
    <source>
        <strain evidence="6">h7</strain>
    </source>
</reference>